<proteinExistence type="predicted"/>
<gene>
    <name evidence="1" type="ordered locus">Os10g0453101</name>
    <name evidence="1" type="ORF">OSNPB_100453101</name>
</gene>
<reference evidence="1 2" key="3">
    <citation type="journal article" date="2013" name="Rice">
        <title>Improvement of the Oryza sativa Nipponbare reference genome using next generation sequence and optical map data.</title>
        <authorList>
            <person name="Kawahara Y."/>
            <person name="de la Bastide M."/>
            <person name="Hamilton J.P."/>
            <person name="Kanamori H."/>
            <person name="McCombie W.R."/>
            <person name="Ouyang S."/>
            <person name="Schwartz D.C."/>
            <person name="Tanaka T."/>
            <person name="Wu J."/>
            <person name="Zhou S."/>
            <person name="Childs K.L."/>
            <person name="Davidson R.M."/>
            <person name="Lin H."/>
            <person name="Quesada-Ocampo L."/>
            <person name="Vaillancourt B."/>
            <person name="Sakai H."/>
            <person name="Lee S.S."/>
            <person name="Kim J."/>
            <person name="Numa H."/>
            <person name="Itoh T."/>
            <person name="Buell C.R."/>
            <person name="Matsumoto T."/>
        </authorList>
    </citation>
    <scope>NUCLEOTIDE SEQUENCE [LARGE SCALE GENOMIC DNA]</scope>
    <source>
        <strain evidence="2">cv. Nipponbare</strain>
    </source>
</reference>
<name>A0A0P0XVD3_ORYSJ</name>
<dbReference type="AlphaFoldDB" id="A0A0P0XVD3"/>
<reference evidence="1 2" key="2">
    <citation type="journal article" date="2013" name="Plant Cell Physiol.">
        <title>Rice Annotation Project Database (RAP-DB): an integrative and interactive database for rice genomics.</title>
        <authorList>
            <person name="Sakai H."/>
            <person name="Lee S.S."/>
            <person name="Tanaka T."/>
            <person name="Numa H."/>
            <person name="Kim J."/>
            <person name="Kawahara Y."/>
            <person name="Wakimoto H."/>
            <person name="Yang C.C."/>
            <person name="Iwamoto M."/>
            <person name="Abe T."/>
            <person name="Yamada Y."/>
            <person name="Muto A."/>
            <person name="Inokuchi H."/>
            <person name="Ikemura T."/>
            <person name="Matsumoto T."/>
            <person name="Sasaki T."/>
            <person name="Itoh T."/>
        </authorList>
    </citation>
    <scope>NUCLEOTIDE SEQUENCE [LARGE SCALE GENOMIC DNA]</scope>
    <source>
        <strain evidence="2">cv. Nipponbare</strain>
    </source>
</reference>
<keyword evidence="2" id="KW-1185">Reference proteome</keyword>
<organism evidence="1 2">
    <name type="scientific">Oryza sativa subsp. japonica</name>
    <name type="common">Rice</name>
    <dbReference type="NCBI Taxonomy" id="39947"/>
    <lineage>
        <taxon>Eukaryota</taxon>
        <taxon>Viridiplantae</taxon>
        <taxon>Streptophyta</taxon>
        <taxon>Embryophyta</taxon>
        <taxon>Tracheophyta</taxon>
        <taxon>Spermatophyta</taxon>
        <taxon>Magnoliopsida</taxon>
        <taxon>Liliopsida</taxon>
        <taxon>Poales</taxon>
        <taxon>Poaceae</taxon>
        <taxon>BOP clade</taxon>
        <taxon>Oryzoideae</taxon>
        <taxon>Oryzeae</taxon>
        <taxon>Oryzinae</taxon>
        <taxon>Oryza</taxon>
        <taxon>Oryza sativa</taxon>
    </lineage>
</organism>
<reference evidence="2" key="1">
    <citation type="journal article" date="2005" name="Nature">
        <title>The map-based sequence of the rice genome.</title>
        <authorList>
            <consortium name="International rice genome sequencing project (IRGSP)"/>
            <person name="Matsumoto T."/>
            <person name="Wu J."/>
            <person name="Kanamori H."/>
            <person name="Katayose Y."/>
            <person name="Fujisawa M."/>
            <person name="Namiki N."/>
            <person name="Mizuno H."/>
            <person name="Yamamoto K."/>
            <person name="Antonio B.A."/>
            <person name="Baba T."/>
            <person name="Sakata K."/>
            <person name="Nagamura Y."/>
            <person name="Aoki H."/>
            <person name="Arikawa K."/>
            <person name="Arita K."/>
            <person name="Bito T."/>
            <person name="Chiden Y."/>
            <person name="Fujitsuka N."/>
            <person name="Fukunaka R."/>
            <person name="Hamada M."/>
            <person name="Harada C."/>
            <person name="Hayashi A."/>
            <person name="Hijishita S."/>
            <person name="Honda M."/>
            <person name="Hosokawa S."/>
            <person name="Ichikawa Y."/>
            <person name="Idonuma A."/>
            <person name="Iijima M."/>
            <person name="Ikeda M."/>
            <person name="Ikeno M."/>
            <person name="Ito K."/>
            <person name="Ito S."/>
            <person name="Ito T."/>
            <person name="Ito Y."/>
            <person name="Ito Y."/>
            <person name="Iwabuchi A."/>
            <person name="Kamiya K."/>
            <person name="Karasawa W."/>
            <person name="Kurita K."/>
            <person name="Katagiri S."/>
            <person name="Kikuta A."/>
            <person name="Kobayashi H."/>
            <person name="Kobayashi N."/>
            <person name="Machita K."/>
            <person name="Maehara T."/>
            <person name="Masukawa M."/>
            <person name="Mizubayashi T."/>
            <person name="Mukai Y."/>
            <person name="Nagasaki H."/>
            <person name="Nagata Y."/>
            <person name="Naito S."/>
            <person name="Nakashima M."/>
            <person name="Nakama Y."/>
            <person name="Nakamichi Y."/>
            <person name="Nakamura M."/>
            <person name="Meguro A."/>
            <person name="Negishi M."/>
            <person name="Ohta I."/>
            <person name="Ohta T."/>
            <person name="Okamoto M."/>
            <person name="Ono N."/>
            <person name="Saji S."/>
            <person name="Sakaguchi M."/>
            <person name="Sakai K."/>
            <person name="Shibata M."/>
            <person name="Shimokawa T."/>
            <person name="Song J."/>
            <person name="Takazaki Y."/>
            <person name="Terasawa K."/>
            <person name="Tsugane M."/>
            <person name="Tsuji K."/>
            <person name="Ueda S."/>
            <person name="Waki K."/>
            <person name="Yamagata H."/>
            <person name="Yamamoto M."/>
            <person name="Yamamoto S."/>
            <person name="Yamane H."/>
            <person name="Yoshiki S."/>
            <person name="Yoshihara R."/>
            <person name="Yukawa K."/>
            <person name="Zhong H."/>
            <person name="Yano M."/>
            <person name="Yuan Q."/>
            <person name="Ouyang S."/>
            <person name="Liu J."/>
            <person name="Jones K.M."/>
            <person name="Gansberger K."/>
            <person name="Moffat K."/>
            <person name="Hill J."/>
            <person name="Bera J."/>
            <person name="Fadrosh D."/>
            <person name="Jin S."/>
            <person name="Johri S."/>
            <person name="Kim M."/>
            <person name="Overton L."/>
            <person name="Reardon M."/>
            <person name="Tsitrin T."/>
            <person name="Vuong H."/>
            <person name="Weaver B."/>
            <person name="Ciecko A."/>
            <person name="Tallon L."/>
            <person name="Jackson J."/>
            <person name="Pai G."/>
            <person name="Aken S.V."/>
            <person name="Utterback T."/>
            <person name="Reidmuller S."/>
            <person name="Feldblyum T."/>
            <person name="Hsiao J."/>
            <person name="Zismann V."/>
            <person name="Iobst S."/>
            <person name="de Vazeille A.R."/>
            <person name="Buell C.R."/>
            <person name="Ying K."/>
            <person name="Li Y."/>
            <person name="Lu T."/>
            <person name="Huang Y."/>
            <person name="Zhao Q."/>
            <person name="Feng Q."/>
            <person name="Zhang L."/>
            <person name="Zhu J."/>
            <person name="Weng Q."/>
            <person name="Mu J."/>
            <person name="Lu Y."/>
            <person name="Fan D."/>
            <person name="Liu Y."/>
            <person name="Guan J."/>
            <person name="Zhang Y."/>
            <person name="Yu S."/>
            <person name="Liu X."/>
            <person name="Zhang Y."/>
            <person name="Hong G."/>
            <person name="Han B."/>
            <person name="Choisne N."/>
            <person name="Demange N."/>
            <person name="Orjeda G."/>
            <person name="Samain S."/>
            <person name="Cattolico L."/>
            <person name="Pelletier E."/>
            <person name="Couloux A."/>
            <person name="Segurens B."/>
            <person name="Wincker P."/>
            <person name="D'Hont A."/>
            <person name="Scarpelli C."/>
            <person name="Weissenbach J."/>
            <person name="Salanoubat M."/>
            <person name="Quetier F."/>
            <person name="Yu Y."/>
            <person name="Kim H.R."/>
            <person name="Rambo T."/>
            <person name="Currie J."/>
            <person name="Collura K."/>
            <person name="Luo M."/>
            <person name="Yang T."/>
            <person name="Ammiraju J.S.S."/>
            <person name="Engler F."/>
            <person name="Soderlund C."/>
            <person name="Wing R.A."/>
            <person name="Palmer L.E."/>
            <person name="de la Bastide M."/>
            <person name="Spiegel L."/>
            <person name="Nascimento L."/>
            <person name="Zutavern T."/>
            <person name="O'Shaughnessy A."/>
            <person name="Dike S."/>
            <person name="Dedhia N."/>
            <person name="Preston R."/>
            <person name="Balija V."/>
            <person name="McCombie W.R."/>
            <person name="Chow T."/>
            <person name="Chen H."/>
            <person name="Chung M."/>
            <person name="Chen C."/>
            <person name="Shaw J."/>
            <person name="Wu H."/>
            <person name="Hsiao K."/>
            <person name="Chao Y."/>
            <person name="Chu M."/>
            <person name="Cheng C."/>
            <person name="Hour A."/>
            <person name="Lee P."/>
            <person name="Lin S."/>
            <person name="Lin Y."/>
            <person name="Liou J."/>
            <person name="Liu S."/>
            <person name="Hsing Y."/>
            <person name="Raghuvanshi S."/>
            <person name="Mohanty A."/>
            <person name="Bharti A.K."/>
            <person name="Gaur A."/>
            <person name="Gupta V."/>
            <person name="Kumar D."/>
            <person name="Ravi V."/>
            <person name="Vij S."/>
            <person name="Kapur A."/>
            <person name="Khurana P."/>
            <person name="Khurana P."/>
            <person name="Khurana J.P."/>
            <person name="Tyagi A.K."/>
            <person name="Gaikwad K."/>
            <person name="Singh A."/>
            <person name="Dalal V."/>
            <person name="Srivastava S."/>
            <person name="Dixit A."/>
            <person name="Pal A.K."/>
            <person name="Ghazi I.A."/>
            <person name="Yadav M."/>
            <person name="Pandit A."/>
            <person name="Bhargava A."/>
            <person name="Sureshbabu K."/>
            <person name="Batra K."/>
            <person name="Sharma T.R."/>
            <person name="Mohapatra T."/>
            <person name="Singh N.K."/>
            <person name="Messing J."/>
            <person name="Nelson A.B."/>
            <person name="Fuks G."/>
            <person name="Kavchok S."/>
            <person name="Keizer G."/>
            <person name="Linton E."/>
            <person name="Llaca V."/>
            <person name="Song R."/>
            <person name="Tanyolac B."/>
            <person name="Young S."/>
            <person name="Ho-Il K."/>
            <person name="Hahn J.H."/>
            <person name="Sangsakoo G."/>
            <person name="Vanavichit A."/>
            <person name="de Mattos Luiz.A.T."/>
            <person name="Zimmer P.D."/>
            <person name="Malone G."/>
            <person name="Dellagostin O."/>
            <person name="de Oliveira A.C."/>
            <person name="Bevan M."/>
            <person name="Bancroft I."/>
            <person name="Minx P."/>
            <person name="Cordum H."/>
            <person name="Wilson R."/>
            <person name="Cheng Z."/>
            <person name="Jin W."/>
            <person name="Jiang J."/>
            <person name="Leong S.A."/>
            <person name="Iwama H."/>
            <person name="Gojobori T."/>
            <person name="Itoh T."/>
            <person name="Niimura Y."/>
            <person name="Fujii Y."/>
            <person name="Habara T."/>
            <person name="Sakai H."/>
            <person name="Sato Y."/>
            <person name="Wilson G."/>
            <person name="Kumar K."/>
            <person name="McCouch S."/>
            <person name="Juretic N."/>
            <person name="Hoen D."/>
            <person name="Wright S."/>
            <person name="Bruskiewich R."/>
            <person name="Bureau T."/>
            <person name="Miyao A."/>
            <person name="Hirochika H."/>
            <person name="Nishikawa T."/>
            <person name="Kadowaki K."/>
            <person name="Sugiura M."/>
            <person name="Burr B."/>
            <person name="Sasaki T."/>
        </authorList>
    </citation>
    <scope>NUCLEOTIDE SEQUENCE [LARGE SCALE GENOMIC DNA]</scope>
    <source>
        <strain evidence="2">cv. Nipponbare</strain>
    </source>
</reference>
<dbReference type="PaxDb" id="39947-A0A0P0XVD3"/>
<sequence length="71" mass="7907">MGDLRHHQRFEKTYVEGVPFVEVVYEASVARLHVGFLGRSWLVGGESIGQKPLRGLPGSDDVNTYGYPFPS</sequence>
<evidence type="ECO:0000313" key="1">
    <source>
        <dbReference type="EMBL" id="BAT11115.1"/>
    </source>
</evidence>
<dbReference type="Proteomes" id="UP000059680">
    <property type="component" value="Chromosome 10"/>
</dbReference>
<dbReference type="EMBL" id="AP014966">
    <property type="protein sequence ID" value="BAT11115.1"/>
    <property type="molecule type" value="Genomic_DNA"/>
</dbReference>
<evidence type="ECO:0000313" key="2">
    <source>
        <dbReference type="Proteomes" id="UP000059680"/>
    </source>
</evidence>
<accession>A0A0P0XVD3</accession>
<protein>
    <submittedName>
        <fullName evidence="1">Os10g0453101 protein</fullName>
    </submittedName>
</protein>
<dbReference type="InParanoid" id="A0A0P0XVD3"/>